<reference evidence="1" key="2">
    <citation type="journal article" date="2015" name="Fish Shellfish Immunol.">
        <title>Early steps in the European eel (Anguilla anguilla)-Vibrio vulnificus interaction in the gills: Role of the RtxA13 toxin.</title>
        <authorList>
            <person name="Callol A."/>
            <person name="Pajuelo D."/>
            <person name="Ebbesson L."/>
            <person name="Teles M."/>
            <person name="MacKenzie S."/>
            <person name="Amaro C."/>
        </authorList>
    </citation>
    <scope>NUCLEOTIDE SEQUENCE</scope>
</reference>
<reference evidence="1" key="1">
    <citation type="submission" date="2014-11" db="EMBL/GenBank/DDBJ databases">
        <authorList>
            <person name="Amaro Gonzalez C."/>
        </authorList>
    </citation>
    <scope>NUCLEOTIDE SEQUENCE</scope>
</reference>
<dbReference type="EMBL" id="GBXM01038236">
    <property type="protein sequence ID" value="JAH70341.1"/>
    <property type="molecule type" value="Transcribed_RNA"/>
</dbReference>
<accession>A0A0E9UX74</accession>
<proteinExistence type="predicted"/>
<sequence length="23" mass="2744">MHFTFLPYHNPPCMVQSFSLFLS</sequence>
<organism evidence="1">
    <name type="scientific">Anguilla anguilla</name>
    <name type="common">European freshwater eel</name>
    <name type="synonym">Muraena anguilla</name>
    <dbReference type="NCBI Taxonomy" id="7936"/>
    <lineage>
        <taxon>Eukaryota</taxon>
        <taxon>Metazoa</taxon>
        <taxon>Chordata</taxon>
        <taxon>Craniata</taxon>
        <taxon>Vertebrata</taxon>
        <taxon>Euteleostomi</taxon>
        <taxon>Actinopterygii</taxon>
        <taxon>Neopterygii</taxon>
        <taxon>Teleostei</taxon>
        <taxon>Anguilliformes</taxon>
        <taxon>Anguillidae</taxon>
        <taxon>Anguilla</taxon>
    </lineage>
</organism>
<name>A0A0E9UX74_ANGAN</name>
<protein>
    <submittedName>
        <fullName evidence="1">Uncharacterized protein</fullName>
    </submittedName>
</protein>
<evidence type="ECO:0000313" key="1">
    <source>
        <dbReference type="EMBL" id="JAH70341.1"/>
    </source>
</evidence>
<dbReference type="AlphaFoldDB" id="A0A0E9UX74"/>